<dbReference type="InterPro" id="IPR001282">
    <property type="entry name" value="G6P_DH"/>
</dbReference>
<dbReference type="Gene3D" id="3.30.360.10">
    <property type="entry name" value="Dihydrodipicolinate Reductase, domain 2"/>
    <property type="match status" value="1"/>
</dbReference>
<keyword evidence="5" id="KW-0560">Oxidoreductase</keyword>
<evidence type="ECO:0000256" key="2">
    <source>
        <dbReference type="ARBA" id="ARBA00013019"/>
    </source>
</evidence>
<dbReference type="InterPro" id="IPR005900">
    <property type="entry name" value="6-phosphogluconolactonase_DevB"/>
</dbReference>
<evidence type="ECO:0000256" key="5">
    <source>
        <dbReference type="ARBA" id="ARBA00023002"/>
    </source>
</evidence>
<reference evidence="10" key="1">
    <citation type="submission" date="2022-07" db="EMBL/GenBank/DDBJ databases">
        <title>Evaluation of T. orientalis genome assembly methods using nanopore sequencing and analysis of variation between genomes.</title>
        <authorList>
            <person name="Yam J."/>
            <person name="Micallef M.L."/>
            <person name="Liu M."/>
            <person name="Djordjevic S.P."/>
            <person name="Bogema D.R."/>
            <person name="Jenkins C."/>
        </authorList>
    </citation>
    <scope>NUCLEOTIDE SEQUENCE</scope>
    <source>
        <strain evidence="10">Fish Creek</strain>
    </source>
</reference>
<evidence type="ECO:0000256" key="3">
    <source>
        <dbReference type="ARBA" id="ARBA00022526"/>
    </source>
</evidence>
<evidence type="ECO:0000313" key="10">
    <source>
        <dbReference type="EMBL" id="UKJ88812.1"/>
    </source>
</evidence>
<dbReference type="CDD" id="cd01400">
    <property type="entry name" value="6PGL"/>
    <property type="match status" value="1"/>
</dbReference>
<evidence type="ECO:0000256" key="1">
    <source>
        <dbReference type="ARBA" id="ARBA00004937"/>
    </source>
</evidence>
<dbReference type="SUPFAM" id="SSF55347">
    <property type="entry name" value="Glyceraldehyde-3-phosphate dehydrogenase-like, C-terminal domain"/>
    <property type="match status" value="1"/>
</dbReference>
<organism evidence="10 11">
    <name type="scientific">Theileria orientalis</name>
    <dbReference type="NCBI Taxonomy" id="68886"/>
    <lineage>
        <taxon>Eukaryota</taxon>
        <taxon>Sar</taxon>
        <taxon>Alveolata</taxon>
        <taxon>Apicomplexa</taxon>
        <taxon>Aconoidasida</taxon>
        <taxon>Piroplasmida</taxon>
        <taxon>Theileriidae</taxon>
        <taxon>Theileria</taxon>
    </lineage>
</organism>
<dbReference type="EC" id="1.1.1.49" evidence="2"/>
<evidence type="ECO:0000256" key="4">
    <source>
        <dbReference type="ARBA" id="ARBA00022857"/>
    </source>
</evidence>
<feature type="domain" description="Glucosamine/galactosamine-6-phosphate isomerase" evidence="8">
    <location>
        <begin position="259"/>
        <end position="368"/>
    </location>
</feature>
<dbReference type="OrthoDB" id="60984at2759"/>
<evidence type="ECO:0000259" key="8">
    <source>
        <dbReference type="Pfam" id="PF01182"/>
    </source>
</evidence>
<dbReference type="EMBL" id="CP056066">
    <property type="protein sequence ID" value="UKJ88812.1"/>
    <property type="molecule type" value="Genomic_DNA"/>
</dbReference>
<evidence type="ECO:0000313" key="11">
    <source>
        <dbReference type="Proteomes" id="UP000244803"/>
    </source>
</evidence>
<dbReference type="InterPro" id="IPR022674">
    <property type="entry name" value="G6P_DH_NAD-bd"/>
</dbReference>
<keyword evidence="4" id="KW-0521">NADP</keyword>
<dbReference type="GO" id="GO:0004345">
    <property type="term" value="F:glucose-6-phosphate dehydrogenase activity"/>
    <property type="evidence" value="ECO:0007669"/>
    <property type="project" value="UniProtKB-EC"/>
</dbReference>
<dbReference type="InterPro" id="IPR022675">
    <property type="entry name" value="G6P_DH_C"/>
</dbReference>
<dbReference type="SUPFAM" id="SSF100950">
    <property type="entry name" value="NagB/RpiA/CoA transferase-like"/>
    <property type="match status" value="1"/>
</dbReference>
<keyword evidence="6" id="KW-0119">Carbohydrate metabolism</keyword>
<dbReference type="InterPro" id="IPR036291">
    <property type="entry name" value="NAD(P)-bd_dom_sf"/>
</dbReference>
<keyword evidence="3" id="KW-0313">Glucose metabolism</keyword>
<dbReference type="PANTHER" id="PTHR23429">
    <property type="entry name" value="GLUCOSE-6-PHOSPHATE 1-DEHYDROGENASE G6PD"/>
    <property type="match status" value="1"/>
</dbReference>
<comment type="pathway">
    <text evidence="1">Carbohydrate degradation; pentose phosphate pathway; D-ribulose 5-phosphate from D-glucose 6-phosphate (oxidative stage): step 1/3.</text>
</comment>
<dbReference type="Pfam" id="PF02781">
    <property type="entry name" value="G6PD_C"/>
    <property type="match status" value="1"/>
</dbReference>
<feature type="domain" description="Glucose-6-phosphate dehydrogenase NAD-binding" evidence="7">
    <location>
        <begin position="402"/>
        <end position="588"/>
    </location>
</feature>
<dbReference type="PANTHER" id="PTHR23429:SF0">
    <property type="entry name" value="GLUCOSE-6-PHOSPHATE 1-DEHYDROGENASE"/>
    <property type="match status" value="1"/>
</dbReference>
<dbReference type="Gene3D" id="3.40.50.1360">
    <property type="match status" value="1"/>
</dbReference>
<feature type="domain" description="Glucosamine/galactosamine-6-phosphate isomerase" evidence="8">
    <location>
        <begin position="97"/>
        <end position="216"/>
    </location>
</feature>
<dbReference type="InterPro" id="IPR006148">
    <property type="entry name" value="Glc/Gal-6P_isomerase"/>
</dbReference>
<dbReference type="GO" id="GO:0050661">
    <property type="term" value="F:NADP binding"/>
    <property type="evidence" value="ECO:0007669"/>
    <property type="project" value="InterPro"/>
</dbReference>
<accession>A0A976M5H5</accession>
<dbReference type="GO" id="GO:0017057">
    <property type="term" value="F:6-phosphogluconolactonase activity"/>
    <property type="evidence" value="ECO:0007669"/>
    <property type="project" value="InterPro"/>
</dbReference>
<evidence type="ECO:0000259" key="7">
    <source>
        <dbReference type="Pfam" id="PF00479"/>
    </source>
</evidence>
<dbReference type="Proteomes" id="UP000244803">
    <property type="component" value="Chromosome 3"/>
</dbReference>
<dbReference type="Pfam" id="PF01182">
    <property type="entry name" value="Glucosamine_iso"/>
    <property type="match status" value="2"/>
</dbReference>
<feature type="domain" description="Glucose-6-phosphate dehydrogenase C-terminal" evidence="9">
    <location>
        <begin position="601"/>
        <end position="881"/>
    </location>
</feature>
<evidence type="ECO:0000259" key="9">
    <source>
        <dbReference type="Pfam" id="PF02781"/>
    </source>
</evidence>
<dbReference type="SUPFAM" id="SSF51735">
    <property type="entry name" value="NAD(P)-binding Rossmann-fold domains"/>
    <property type="match status" value="1"/>
</dbReference>
<dbReference type="Gene3D" id="3.40.50.720">
    <property type="entry name" value="NAD(P)-binding Rossmann-like Domain"/>
    <property type="match status" value="1"/>
</dbReference>
<dbReference type="GO" id="GO:0006006">
    <property type="term" value="P:glucose metabolic process"/>
    <property type="evidence" value="ECO:0007669"/>
    <property type="project" value="UniProtKB-KW"/>
</dbReference>
<gene>
    <name evidence="10" type="ORF">MACJ_002058</name>
</gene>
<dbReference type="AlphaFoldDB" id="A0A976M5H5"/>
<dbReference type="Pfam" id="PF00479">
    <property type="entry name" value="G6PD_N"/>
    <property type="match status" value="1"/>
</dbReference>
<proteinExistence type="predicted"/>
<dbReference type="GO" id="GO:0009051">
    <property type="term" value="P:pentose-phosphate shunt, oxidative branch"/>
    <property type="evidence" value="ECO:0007669"/>
    <property type="project" value="TreeGrafter"/>
</dbReference>
<dbReference type="InterPro" id="IPR037171">
    <property type="entry name" value="NagB/RpiA_transferase-like"/>
</dbReference>
<protein>
    <recommendedName>
        <fullName evidence="2">glucose-6-phosphate dehydrogenase (NADP(+))</fullName>
        <ecNumber evidence="2">1.1.1.49</ecNumber>
    </recommendedName>
</protein>
<dbReference type="PRINTS" id="PR00079">
    <property type="entry name" value="G6PDHDRGNASE"/>
</dbReference>
<evidence type="ECO:0000256" key="6">
    <source>
        <dbReference type="ARBA" id="ARBA00023277"/>
    </source>
</evidence>
<sequence length="883" mass="101219">MKTSSRSFVYNLEPVPEKLYRRVFRTMSTTDSYGSFSNLLLPIYSDYNKWLKSFYSSKINDFFDFKSTSHILTPQTEDIVDADDIIFEPCLLDCHTEEGFVTAATHLILHMIRRKQARSPTNVVTIGLSGGSSPRAIYRFLGGLRNLDIDFNRIILFMVDERYVESDDEMSNVRLIRNTLLKGWPIPESNLIFPDTSLPLEECVKKYEEDLEKVFGVVNLNRIQNPFYREGLDYDYGYGADSSYFTAPEAASLESLKDSLDSNMFKPMYPVVPDLVTLGIGEDFHIAGLFPEYLSTLDSSYVTDSMHRVMATYTETNVVRERITCSLPFLSCAKSKLFFLKGERKKKIWNTMLQYRHYDPIRFPATQIFTKPGCIAVLDSSTIRKVRLKIPMEQNDYLTFLLFGSGGDLARKKIYPALFHLFYLGFLPNRFHILAISRTDLDFDDFFSTVSNDIFDSITTNIFMRNPAARFDFPTVISEFKNKCSRMTLQYDGDNLLEKFAERLTSIELGSQTSHRMVYLATPSEAYQNILKIVTSCCKPKNGWFRVMLEKPFGRDLDSCIEIDKFLSKHVSPDETFLVDHYLGKPMISCIISSKLSIRYGPLFNKNYVKSVHITLKEQIGSMGRSYFESYGIIRDMIQNHGMQLLSLIAMKAHNRKSISQDKYDVLKSIKTAELKDVVIGQYTASEAGCAYREENNVAPDSLCPTYCTMVLWIDNDDWRGVPFLITAGKGLDEKAVELRLNLKNNLPEEICRDFVPSQLVYRIHPRPSVFWVKDMNEINVGEVRDGMTSDMESDGCLKPAQRILVDVESSAAKRSIEGAYELLFYYAFSNKREIFPTIHQVNEAWRVLTPVLNEISEKKLVPCFYPRGTPGPEEAETLLALL</sequence>
<name>A0A976M5H5_THEOR</name>